<evidence type="ECO:0000313" key="2">
    <source>
        <dbReference type="EMBL" id="CAL6107738.1"/>
    </source>
</evidence>
<keyword evidence="3" id="KW-1185">Reference proteome</keyword>
<sequence>MNPQNEQVFNCFRSFFNQKIVQFLIQKVSESSGVRSQLKQYYFDDEQFWRFMAALLTIIVSPRLNLSDYWQSNPKYINFCQKYYQMGIIQNNPQGNELLGANGNID</sequence>
<reference evidence="1" key="1">
    <citation type="submission" date="2023-06" db="EMBL/GenBank/DDBJ databases">
        <authorList>
            <person name="Kurt Z."/>
        </authorList>
    </citation>
    <scope>NUCLEOTIDE SEQUENCE</scope>
</reference>
<dbReference type="Proteomes" id="UP001642409">
    <property type="component" value="Unassembled WGS sequence"/>
</dbReference>
<name>A0AA86PQK3_9EUKA</name>
<proteinExistence type="predicted"/>
<dbReference type="AlphaFoldDB" id="A0AA86PQK3"/>
<comment type="caution">
    <text evidence="1">The sequence shown here is derived from an EMBL/GenBank/DDBJ whole genome shotgun (WGS) entry which is preliminary data.</text>
</comment>
<reference evidence="2 3" key="2">
    <citation type="submission" date="2024-07" db="EMBL/GenBank/DDBJ databases">
        <authorList>
            <person name="Akdeniz Z."/>
        </authorList>
    </citation>
    <scope>NUCLEOTIDE SEQUENCE [LARGE SCALE GENOMIC DNA]</scope>
</reference>
<evidence type="ECO:0000313" key="3">
    <source>
        <dbReference type="Proteomes" id="UP001642409"/>
    </source>
</evidence>
<protein>
    <submittedName>
        <fullName evidence="2">Hypothetical_protein</fullName>
    </submittedName>
</protein>
<dbReference type="EMBL" id="CATOUU010000663">
    <property type="protein sequence ID" value="CAI9939229.1"/>
    <property type="molecule type" value="Genomic_DNA"/>
</dbReference>
<organism evidence="1">
    <name type="scientific">Hexamita inflata</name>
    <dbReference type="NCBI Taxonomy" id="28002"/>
    <lineage>
        <taxon>Eukaryota</taxon>
        <taxon>Metamonada</taxon>
        <taxon>Diplomonadida</taxon>
        <taxon>Hexamitidae</taxon>
        <taxon>Hexamitinae</taxon>
        <taxon>Hexamita</taxon>
    </lineage>
</organism>
<dbReference type="EMBL" id="CAXDID020000640">
    <property type="protein sequence ID" value="CAL6107738.1"/>
    <property type="molecule type" value="Genomic_DNA"/>
</dbReference>
<accession>A0AA86PQK3</accession>
<evidence type="ECO:0000313" key="1">
    <source>
        <dbReference type="EMBL" id="CAI9939229.1"/>
    </source>
</evidence>
<gene>
    <name evidence="1" type="ORF">HINF_LOCUS26874</name>
    <name evidence="2" type="ORF">HINF_LOCUS74633</name>
</gene>